<sequence>MINTIFDSRRLPADQRLPRFDHLQRRSPHAMGVSSAEPEQFTALARSVELPQADLVDLSISTAQIRRSPRLVRTSDPGVHAALLLLRGRIGIRQLDREAILHPGDLTFYTSSAPFQIQLGGIGTDAGPVRLVRVQVPQERVQLGRPATSERFAEAVPTAHGMPALFADFLKRLADDREEFGAADLVRLDTVAADLFAATLQSDPTPADDDQQALLTMINDHVRRHLSDPALSPRSIAAAHNISLSVLHRLFRVRGITVAAWIRRLRLETARRLLTDPASAGVPVRRIGARVGYVDHSTFTRAFTAAYGMSPSAHRRISSEPDRAPVPAPERRAC</sequence>
<dbReference type="InterPro" id="IPR035418">
    <property type="entry name" value="AraC-bd_2"/>
</dbReference>
<evidence type="ECO:0000259" key="5">
    <source>
        <dbReference type="PROSITE" id="PS01124"/>
    </source>
</evidence>
<dbReference type="Pfam" id="PF14525">
    <property type="entry name" value="AraC_binding_2"/>
    <property type="match status" value="1"/>
</dbReference>
<dbReference type="SMART" id="SM00342">
    <property type="entry name" value="HTH_ARAC"/>
    <property type="match status" value="1"/>
</dbReference>
<reference evidence="6 7" key="1">
    <citation type="submission" date="2016-10" db="EMBL/GenBank/DDBJ databases">
        <authorList>
            <person name="de Groot N.N."/>
        </authorList>
    </citation>
    <scope>NUCLEOTIDE SEQUENCE [LARGE SCALE GENOMIC DNA]</scope>
    <source>
        <strain evidence="6 7">DSM 21800</strain>
    </source>
</reference>
<dbReference type="Gene3D" id="1.10.10.60">
    <property type="entry name" value="Homeodomain-like"/>
    <property type="match status" value="1"/>
</dbReference>
<feature type="region of interest" description="Disordered" evidence="4">
    <location>
        <begin position="313"/>
        <end position="334"/>
    </location>
</feature>
<keyword evidence="3" id="KW-0804">Transcription</keyword>
<evidence type="ECO:0000313" key="6">
    <source>
        <dbReference type="EMBL" id="SDR99701.1"/>
    </source>
</evidence>
<dbReference type="EMBL" id="LT629772">
    <property type="protein sequence ID" value="SDR99701.1"/>
    <property type="molecule type" value="Genomic_DNA"/>
</dbReference>
<evidence type="ECO:0000256" key="3">
    <source>
        <dbReference type="ARBA" id="ARBA00023163"/>
    </source>
</evidence>
<gene>
    <name evidence="6" type="ORF">SAMN04489812_0556</name>
</gene>
<dbReference type="STRING" id="630515.SAMN04489812_0556"/>
<dbReference type="PROSITE" id="PS01124">
    <property type="entry name" value="HTH_ARAC_FAMILY_2"/>
    <property type="match status" value="1"/>
</dbReference>
<dbReference type="SUPFAM" id="SSF46689">
    <property type="entry name" value="Homeodomain-like"/>
    <property type="match status" value="1"/>
</dbReference>
<dbReference type="InterPro" id="IPR018062">
    <property type="entry name" value="HTH_AraC-typ_CS"/>
</dbReference>
<protein>
    <submittedName>
        <fullName evidence="6">AraC-type DNA-binding protein</fullName>
    </submittedName>
</protein>
<dbReference type="AlphaFoldDB" id="A0A1H1NKY3"/>
<feature type="domain" description="HTH araC/xylS-type" evidence="5">
    <location>
        <begin position="212"/>
        <end position="317"/>
    </location>
</feature>
<evidence type="ECO:0000256" key="1">
    <source>
        <dbReference type="ARBA" id="ARBA00023015"/>
    </source>
</evidence>
<evidence type="ECO:0000256" key="4">
    <source>
        <dbReference type="SAM" id="MobiDB-lite"/>
    </source>
</evidence>
<evidence type="ECO:0000256" key="2">
    <source>
        <dbReference type="ARBA" id="ARBA00023125"/>
    </source>
</evidence>
<proteinExistence type="predicted"/>
<dbReference type="InterPro" id="IPR018060">
    <property type="entry name" value="HTH_AraC"/>
</dbReference>
<dbReference type="PANTHER" id="PTHR46796">
    <property type="entry name" value="HTH-TYPE TRANSCRIPTIONAL ACTIVATOR RHAS-RELATED"/>
    <property type="match status" value="1"/>
</dbReference>
<dbReference type="Pfam" id="PF12833">
    <property type="entry name" value="HTH_18"/>
    <property type="match status" value="1"/>
</dbReference>
<feature type="compositionally biased region" description="Basic and acidic residues" evidence="4">
    <location>
        <begin position="317"/>
        <end position="334"/>
    </location>
</feature>
<dbReference type="PROSITE" id="PS00041">
    <property type="entry name" value="HTH_ARAC_FAMILY_1"/>
    <property type="match status" value="1"/>
</dbReference>
<keyword evidence="2 6" id="KW-0238">DNA-binding</keyword>
<keyword evidence="1" id="KW-0805">Transcription regulation</keyword>
<dbReference type="RefSeq" id="WP_172836054.1">
    <property type="nucleotide sequence ID" value="NZ_LT629772.1"/>
</dbReference>
<dbReference type="GO" id="GO:0043565">
    <property type="term" value="F:sequence-specific DNA binding"/>
    <property type="evidence" value="ECO:0007669"/>
    <property type="project" value="InterPro"/>
</dbReference>
<accession>A0A1H1NKY3</accession>
<dbReference type="InterPro" id="IPR009057">
    <property type="entry name" value="Homeodomain-like_sf"/>
</dbReference>
<dbReference type="InterPro" id="IPR050204">
    <property type="entry name" value="AraC_XylS_family_regulators"/>
</dbReference>
<dbReference type="PANTHER" id="PTHR46796:SF6">
    <property type="entry name" value="ARAC SUBFAMILY"/>
    <property type="match status" value="1"/>
</dbReference>
<organism evidence="6 7">
    <name type="scientific">Microlunatus soli</name>
    <dbReference type="NCBI Taxonomy" id="630515"/>
    <lineage>
        <taxon>Bacteria</taxon>
        <taxon>Bacillati</taxon>
        <taxon>Actinomycetota</taxon>
        <taxon>Actinomycetes</taxon>
        <taxon>Propionibacteriales</taxon>
        <taxon>Propionibacteriaceae</taxon>
        <taxon>Microlunatus</taxon>
    </lineage>
</organism>
<keyword evidence="7" id="KW-1185">Reference proteome</keyword>
<evidence type="ECO:0000313" key="7">
    <source>
        <dbReference type="Proteomes" id="UP000199103"/>
    </source>
</evidence>
<name>A0A1H1NKY3_9ACTN</name>
<dbReference type="GO" id="GO:0003700">
    <property type="term" value="F:DNA-binding transcription factor activity"/>
    <property type="evidence" value="ECO:0007669"/>
    <property type="project" value="InterPro"/>
</dbReference>
<dbReference type="Proteomes" id="UP000199103">
    <property type="component" value="Chromosome I"/>
</dbReference>